<sequence>MAEKPGLYAARAIHLYAMPTYHLHIYDQIQVMELVLDSSSD</sequence>
<accession>A0A1R3JI96</accession>
<dbReference type="Proteomes" id="UP000187203">
    <property type="component" value="Unassembled WGS sequence"/>
</dbReference>
<name>A0A1R3JI96_9ROSI</name>
<protein>
    <submittedName>
        <fullName evidence="1">Cytochrome P450 71B10-like protein</fullName>
    </submittedName>
</protein>
<keyword evidence="2" id="KW-1185">Reference proteome</keyword>
<evidence type="ECO:0000313" key="2">
    <source>
        <dbReference type="Proteomes" id="UP000187203"/>
    </source>
</evidence>
<gene>
    <name evidence="1" type="ORF">COLO4_16284</name>
</gene>
<dbReference type="EMBL" id="AWUE01015997">
    <property type="protein sequence ID" value="OMO94576.1"/>
    <property type="molecule type" value="Genomic_DNA"/>
</dbReference>
<comment type="caution">
    <text evidence="1">The sequence shown here is derived from an EMBL/GenBank/DDBJ whole genome shotgun (WGS) entry which is preliminary data.</text>
</comment>
<reference evidence="2" key="1">
    <citation type="submission" date="2013-09" db="EMBL/GenBank/DDBJ databases">
        <title>Corchorus olitorius genome sequencing.</title>
        <authorList>
            <person name="Alam M."/>
            <person name="Haque M.S."/>
            <person name="Islam M.S."/>
            <person name="Emdad E.M."/>
            <person name="Islam M.M."/>
            <person name="Ahmed B."/>
            <person name="Halim A."/>
            <person name="Hossen Q.M.M."/>
            <person name="Hossain M.Z."/>
            <person name="Ahmed R."/>
            <person name="Khan M.M."/>
            <person name="Islam R."/>
            <person name="Rashid M.M."/>
            <person name="Khan S.A."/>
            <person name="Rahman M.S."/>
            <person name="Alam M."/>
            <person name="Yahiya A.S."/>
            <person name="Khan M.S."/>
            <person name="Azam M.S."/>
            <person name="Haque T."/>
            <person name="Lashkar M.Z.H."/>
            <person name="Akhand A.I."/>
            <person name="Morshed G."/>
            <person name="Roy S."/>
            <person name="Uddin K.S."/>
            <person name="Rabeya T."/>
            <person name="Hossain A.S."/>
            <person name="Chowdhury A."/>
            <person name="Snigdha A.R."/>
            <person name="Mortoza M.S."/>
            <person name="Matin S.A."/>
            <person name="Hoque S.M.E."/>
            <person name="Islam M.K."/>
            <person name="Roy D.K."/>
            <person name="Haider R."/>
            <person name="Moosa M.M."/>
            <person name="Elias S.M."/>
            <person name="Hasan A.M."/>
            <person name="Jahan S."/>
            <person name="Shafiuddin M."/>
            <person name="Mahmood N."/>
            <person name="Shommy N.S."/>
        </authorList>
    </citation>
    <scope>NUCLEOTIDE SEQUENCE [LARGE SCALE GENOMIC DNA]</scope>
    <source>
        <strain evidence="2">cv. O-4</strain>
    </source>
</reference>
<evidence type="ECO:0000313" key="1">
    <source>
        <dbReference type="EMBL" id="OMO94576.1"/>
    </source>
</evidence>
<organism evidence="1 2">
    <name type="scientific">Corchorus olitorius</name>
    <dbReference type="NCBI Taxonomy" id="93759"/>
    <lineage>
        <taxon>Eukaryota</taxon>
        <taxon>Viridiplantae</taxon>
        <taxon>Streptophyta</taxon>
        <taxon>Embryophyta</taxon>
        <taxon>Tracheophyta</taxon>
        <taxon>Spermatophyta</taxon>
        <taxon>Magnoliopsida</taxon>
        <taxon>eudicotyledons</taxon>
        <taxon>Gunneridae</taxon>
        <taxon>Pentapetalae</taxon>
        <taxon>rosids</taxon>
        <taxon>malvids</taxon>
        <taxon>Malvales</taxon>
        <taxon>Malvaceae</taxon>
        <taxon>Grewioideae</taxon>
        <taxon>Apeibeae</taxon>
        <taxon>Corchorus</taxon>
    </lineage>
</organism>
<dbReference type="AlphaFoldDB" id="A0A1R3JI96"/>
<proteinExistence type="predicted"/>